<evidence type="ECO:0000256" key="1">
    <source>
        <dbReference type="SAM" id="MobiDB-lite"/>
    </source>
</evidence>
<gene>
    <name evidence="2" type="ORF">EZS27_013559</name>
</gene>
<comment type="caution">
    <text evidence="2">The sequence shown here is derived from an EMBL/GenBank/DDBJ whole genome shotgun (WGS) entry which is preliminary data.</text>
</comment>
<name>A0A5J4RZ87_9ZZZZ</name>
<protein>
    <submittedName>
        <fullName evidence="2">Uncharacterized protein</fullName>
    </submittedName>
</protein>
<reference evidence="2" key="1">
    <citation type="submission" date="2019-03" db="EMBL/GenBank/DDBJ databases">
        <title>Single cell metagenomics reveals metabolic interactions within the superorganism composed of flagellate Streblomastix strix and complex community of Bacteroidetes bacteria on its surface.</title>
        <authorList>
            <person name="Treitli S.C."/>
            <person name="Kolisko M."/>
            <person name="Husnik F."/>
            <person name="Keeling P."/>
            <person name="Hampl V."/>
        </authorList>
    </citation>
    <scope>NUCLEOTIDE SEQUENCE</scope>
    <source>
        <strain evidence="2">STM</strain>
    </source>
</reference>
<dbReference type="AlphaFoldDB" id="A0A5J4RZ87"/>
<feature type="region of interest" description="Disordered" evidence="1">
    <location>
        <begin position="296"/>
        <end position="317"/>
    </location>
</feature>
<proteinExistence type="predicted"/>
<feature type="non-terminal residue" evidence="2">
    <location>
        <position position="1"/>
    </location>
</feature>
<organism evidence="2">
    <name type="scientific">termite gut metagenome</name>
    <dbReference type="NCBI Taxonomy" id="433724"/>
    <lineage>
        <taxon>unclassified sequences</taxon>
        <taxon>metagenomes</taxon>
        <taxon>organismal metagenomes</taxon>
    </lineage>
</organism>
<accession>A0A5J4RZ87</accession>
<dbReference type="EMBL" id="SNRY01000618">
    <property type="protein sequence ID" value="KAA6338430.1"/>
    <property type="molecule type" value="Genomic_DNA"/>
</dbReference>
<sequence length="970" mass="101974">NVLGLAQKDDEGKYSFSDGLLKDIWAEIAALKGVAPGEGGEYDYAVIAEALVGIDDFIDAIIAKIDESNPGLVTLGAQVNGLITSISLVGDLSSGVTFNAVASKTSITFGEAGKLVFEKGKILKEAVIKDILVQVSPANAVLDPAKIFLINSKGDDAINDFITIESAVPYEDLLTRAGKSTGIYKVTLALDPETYNSAALKAVIYKDPSKKNPETVGGNKILFALTVEDKISDDDRSVSTGFDLAFVDKSDATFAYNSLDFKVNNGSSSTPTSVANIKNRYTAGSSGVEKVWVNPSATADHSNPTSTSLTQNATTNDARSVKPGLSIEIGKTFKVALDGDVKQKAFAYYVGLDSQNATTAETTLWANADIENLSTVYATDQEAEITVTDANLVGKEIGLRVYAINADGTLVDPDGRAFYVICNGESVQGRELVFGFDINFNVSSGKLSTRALPISLEGINTSNIAETILDYSDTELKTALSNAQPILSNDYTTVTLPDVLLSQLKDNEVVDLGTLRIVNNVGATIISYDVKVKKDLPTRAPTGLKLKTTTGVPTANWSYNPGTKILKIMPTGITNPFDAAATTPPVGIKYDFATSVIGTFAVNAPVGTSPLTTNLFDVPRSSSNNTLSAIKSADISISVPDLGSNLKGNALSLNGQYSSTKQYLASAQYNYGDIAYNDGKAGKAHVALSTEAFILQIGSILETDEVKGYFNQTIASIIFIGGTTDGGPTQYTIIPSTSGLSVNNFRKYIGLNSISGELVGYSDDNATVAIPGLSTRVTVSGLKNSTDTDALAQLILTATNTVKDFSADNVKAIRLVLTFEDILGAELTKAVTVTSVNEIVASISATNDISSVPNAFAFTLGEIIVKATTDVINLPNLIAYGFNAAPTDNHVYTLDDVTGTFTRGGSLSVPNPADAVTYIPPTAIGGSDGKVTVKGAYTPTANDKFALKIKFHNAAGDAYTATLTITVAGL</sequence>
<evidence type="ECO:0000313" key="2">
    <source>
        <dbReference type="EMBL" id="KAA6338430.1"/>
    </source>
</evidence>